<dbReference type="Pfam" id="PF01042">
    <property type="entry name" value="Ribonuc_L-PSP"/>
    <property type="match status" value="1"/>
</dbReference>
<dbReference type="GO" id="GO:0019239">
    <property type="term" value="F:deaminase activity"/>
    <property type="evidence" value="ECO:0007669"/>
    <property type="project" value="TreeGrafter"/>
</dbReference>
<organism evidence="2 3">
    <name type="scientific">candidate division TA06 bacterium</name>
    <dbReference type="NCBI Taxonomy" id="2250710"/>
    <lineage>
        <taxon>Bacteria</taxon>
        <taxon>Bacteria division TA06</taxon>
    </lineage>
</organism>
<comment type="similarity">
    <text evidence="1">Belongs to the RutC family.</text>
</comment>
<dbReference type="PANTHER" id="PTHR11803">
    <property type="entry name" value="2-IMINOBUTANOATE/2-IMINOPROPANOATE DEAMINASE RIDA"/>
    <property type="match status" value="1"/>
</dbReference>
<evidence type="ECO:0000313" key="3">
    <source>
        <dbReference type="Proteomes" id="UP000315525"/>
    </source>
</evidence>
<dbReference type="NCBIfam" id="TIGR00004">
    <property type="entry name" value="Rid family detoxifying hydrolase"/>
    <property type="match status" value="1"/>
</dbReference>
<sequence length="93" mass="10046">MARQVVDTDSAPKTIGPYSQAIKVGNLIFTSGQIAIDPEKNELISGGIKEQTRRVLQNLKAVLEAAGSSLANVVKTTVYLSDMNEFSAMNEVY</sequence>
<accession>A0A523UUN9</accession>
<dbReference type="Gene3D" id="3.30.1330.40">
    <property type="entry name" value="RutC-like"/>
    <property type="match status" value="1"/>
</dbReference>
<dbReference type="CDD" id="cd00448">
    <property type="entry name" value="YjgF_YER057c_UK114_family"/>
    <property type="match status" value="1"/>
</dbReference>
<comment type="caution">
    <text evidence="2">The sequence shown here is derived from an EMBL/GenBank/DDBJ whole genome shotgun (WGS) entry which is preliminary data.</text>
</comment>
<dbReference type="EMBL" id="SOJN01000061">
    <property type="protein sequence ID" value="TET46272.1"/>
    <property type="molecule type" value="Genomic_DNA"/>
</dbReference>
<dbReference type="InterPro" id="IPR006175">
    <property type="entry name" value="YjgF/YER057c/UK114"/>
</dbReference>
<dbReference type="FunFam" id="3.30.1330.40:FF:000001">
    <property type="entry name" value="L-PSP family endoribonuclease"/>
    <property type="match status" value="1"/>
</dbReference>
<dbReference type="InterPro" id="IPR006056">
    <property type="entry name" value="RidA"/>
</dbReference>
<name>A0A523UUN9_UNCT6</name>
<evidence type="ECO:0000256" key="1">
    <source>
        <dbReference type="ARBA" id="ARBA00010552"/>
    </source>
</evidence>
<reference evidence="2 3" key="1">
    <citation type="submission" date="2019-03" db="EMBL/GenBank/DDBJ databases">
        <title>Metabolic potential of uncultured bacteria and archaea associated with petroleum seepage in deep-sea sediments.</title>
        <authorList>
            <person name="Dong X."/>
            <person name="Hubert C."/>
        </authorList>
    </citation>
    <scope>NUCLEOTIDE SEQUENCE [LARGE SCALE GENOMIC DNA]</scope>
    <source>
        <strain evidence="2">E44_bin18</strain>
    </source>
</reference>
<dbReference type="SUPFAM" id="SSF55298">
    <property type="entry name" value="YjgF-like"/>
    <property type="match status" value="1"/>
</dbReference>
<gene>
    <name evidence="2" type="ORF">E3J62_04660</name>
</gene>
<protein>
    <submittedName>
        <fullName evidence="2">Deaminase</fullName>
    </submittedName>
</protein>
<proteinExistence type="inferred from homology"/>
<feature type="non-terminal residue" evidence="2">
    <location>
        <position position="93"/>
    </location>
</feature>
<dbReference type="GO" id="GO:0005829">
    <property type="term" value="C:cytosol"/>
    <property type="evidence" value="ECO:0007669"/>
    <property type="project" value="TreeGrafter"/>
</dbReference>
<dbReference type="InterPro" id="IPR035959">
    <property type="entry name" value="RutC-like_sf"/>
</dbReference>
<dbReference type="PANTHER" id="PTHR11803:SF39">
    <property type="entry name" value="2-IMINOBUTANOATE_2-IMINOPROPANOATE DEAMINASE"/>
    <property type="match status" value="1"/>
</dbReference>
<dbReference type="AlphaFoldDB" id="A0A523UUN9"/>
<evidence type="ECO:0000313" key="2">
    <source>
        <dbReference type="EMBL" id="TET46272.1"/>
    </source>
</evidence>
<dbReference type="Proteomes" id="UP000315525">
    <property type="component" value="Unassembled WGS sequence"/>
</dbReference>